<keyword evidence="12" id="KW-1185">Reference proteome</keyword>
<evidence type="ECO:0000256" key="1">
    <source>
        <dbReference type="ARBA" id="ARBA00000707"/>
    </source>
</evidence>
<protein>
    <recommendedName>
        <fullName evidence="8">Ubiquitin carboxyl-terminal hydrolase MINDY</fullName>
        <ecNumber evidence="8">3.4.19.12</ecNumber>
    </recommendedName>
</protein>
<evidence type="ECO:0000313" key="11">
    <source>
        <dbReference type="EMBL" id="WAQ94498.1"/>
    </source>
</evidence>
<organism evidence="11 12">
    <name type="scientific">Mya arenaria</name>
    <name type="common">Soft-shell clam</name>
    <dbReference type="NCBI Taxonomy" id="6604"/>
    <lineage>
        <taxon>Eukaryota</taxon>
        <taxon>Metazoa</taxon>
        <taxon>Spiralia</taxon>
        <taxon>Lophotrochozoa</taxon>
        <taxon>Mollusca</taxon>
        <taxon>Bivalvia</taxon>
        <taxon>Autobranchia</taxon>
        <taxon>Heteroconchia</taxon>
        <taxon>Euheterodonta</taxon>
        <taxon>Imparidentia</taxon>
        <taxon>Neoheterodontei</taxon>
        <taxon>Myida</taxon>
        <taxon>Myoidea</taxon>
        <taxon>Myidae</taxon>
        <taxon>Mya</taxon>
    </lineage>
</organism>
<comment type="catalytic activity">
    <reaction evidence="1 8">
        <text>Thiol-dependent hydrolysis of ester, thioester, amide, peptide and isopeptide bonds formed by the C-terminal Gly of ubiquitin (a 76-residue protein attached to proteins as an intracellular targeting signal).</text>
        <dbReference type="EC" id="3.4.19.12"/>
    </reaction>
</comment>
<accession>A0ABY7DEJ9</accession>
<name>A0ABY7DEJ9_MYAAR</name>
<keyword evidence="5 8" id="KW-0378">Hydrolase</keyword>
<dbReference type="Pfam" id="PF13898">
    <property type="entry name" value="MINDY-3_4_CD"/>
    <property type="match status" value="1"/>
</dbReference>
<comment type="function">
    <text evidence="7">Probable hydrolase that can remove 'Lys-48'-linked conjugated ubiquitin from proteins.</text>
</comment>
<evidence type="ECO:0000256" key="8">
    <source>
        <dbReference type="RuleBase" id="RU367088"/>
    </source>
</evidence>
<dbReference type="InterPro" id="IPR006594">
    <property type="entry name" value="LisH"/>
</dbReference>
<evidence type="ECO:0000259" key="10">
    <source>
        <dbReference type="SMART" id="SM01174"/>
    </source>
</evidence>
<dbReference type="EMBL" id="CP111012">
    <property type="protein sequence ID" value="WAQ94498.1"/>
    <property type="molecule type" value="Genomic_DNA"/>
</dbReference>
<dbReference type="Proteomes" id="UP001164746">
    <property type="component" value="Chromosome 1"/>
</dbReference>
<keyword evidence="6 8" id="KW-0788">Thiol protease</keyword>
<evidence type="ECO:0000256" key="7">
    <source>
        <dbReference type="ARBA" id="ARBA00037630"/>
    </source>
</evidence>
<evidence type="ECO:0000256" key="9">
    <source>
        <dbReference type="SAM" id="MobiDB-lite"/>
    </source>
</evidence>
<evidence type="ECO:0000256" key="6">
    <source>
        <dbReference type="ARBA" id="ARBA00022807"/>
    </source>
</evidence>
<dbReference type="PROSITE" id="PS50896">
    <property type="entry name" value="LISH"/>
    <property type="match status" value="1"/>
</dbReference>
<feature type="region of interest" description="Disordered" evidence="9">
    <location>
        <begin position="80"/>
        <end position="179"/>
    </location>
</feature>
<evidence type="ECO:0000256" key="3">
    <source>
        <dbReference type="ARBA" id="ARBA00022670"/>
    </source>
</evidence>
<proteinExistence type="inferred from homology"/>
<comment type="function">
    <text evidence="8">Hydrolase that can remove 'Lys-48'-linked conjugated ubiquitin from proteins.</text>
</comment>
<keyword evidence="4 8" id="KW-0833">Ubl conjugation pathway</keyword>
<keyword evidence="3 8" id="KW-0645">Protease</keyword>
<dbReference type="InterPro" id="IPR059022">
    <property type="entry name" value="MINDY4_N"/>
</dbReference>
<evidence type="ECO:0000256" key="2">
    <source>
        <dbReference type="ARBA" id="ARBA00011074"/>
    </source>
</evidence>
<feature type="region of interest" description="Disordered" evidence="9">
    <location>
        <begin position="290"/>
        <end position="336"/>
    </location>
</feature>
<feature type="domain" description="Deubiquitinating enzyme MINDY-3/4 conserved" evidence="10">
    <location>
        <begin position="385"/>
        <end position="606"/>
    </location>
</feature>
<dbReference type="InterPro" id="IPR025257">
    <property type="entry name" value="MINDY-3/4_CD"/>
</dbReference>
<feature type="region of interest" description="Disordered" evidence="9">
    <location>
        <begin position="203"/>
        <end position="260"/>
    </location>
</feature>
<dbReference type="InterPro" id="IPR039785">
    <property type="entry name" value="MINY3/4"/>
</dbReference>
<reference evidence="11" key="1">
    <citation type="submission" date="2022-11" db="EMBL/GenBank/DDBJ databases">
        <title>Centuries of genome instability and evolution in soft-shell clam transmissible cancer (bioRxiv).</title>
        <authorList>
            <person name="Hart S.F.M."/>
            <person name="Yonemitsu M.A."/>
            <person name="Giersch R.M."/>
            <person name="Beal B.F."/>
            <person name="Arriagada G."/>
            <person name="Davis B.W."/>
            <person name="Ostrander E.A."/>
            <person name="Goff S.P."/>
            <person name="Metzger M.J."/>
        </authorList>
    </citation>
    <scope>NUCLEOTIDE SEQUENCE</scope>
    <source>
        <strain evidence="11">MELC-2E11</strain>
        <tissue evidence="11">Siphon/mantle</tissue>
    </source>
</reference>
<feature type="compositionally biased region" description="Polar residues" evidence="9">
    <location>
        <begin position="209"/>
        <end position="241"/>
    </location>
</feature>
<feature type="compositionally biased region" description="Basic and acidic residues" evidence="9">
    <location>
        <begin position="300"/>
        <end position="311"/>
    </location>
</feature>
<dbReference type="PANTHER" id="PTHR12473">
    <property type="entry name" value="UBIQUITIN CARBOXYL-TERMINAL HYDROLASE MINDY-4-RELATED"/>
    <property type="match status" value="1"/>
</dbReference>
<gene>
    <name evidence="11" type="ORF">MAR_006969</name>
</gene>
<evidence type="ECO:0000256" key="5">
    <source>
        <dbReference type="ARBA" id="ARBA00022801"/>
    </source>
</evidence>
<feature type="compositionally biased region" description="Low complexity" evidence="9">
    <location>
        <begin position="313"/>
        <end position="335"/>
    </location>
</feature>
<evidence type="ECO:0000256" key="4">
    <source>
        <dbReference type="ARBA" id="ARBA00022786"/>
    </source>
</evidence>
<dbReference type="EC" id="3.4.19.12" evidence="8"/>
<dbReference type="Pfam" id="PF26038">
    <property type="entry name" value="Dimer_MINDY4_N"/>
    <property type="match status" value="1"/>
</dbReference>
<feature type="compositionally biased region" description="Low complexity" evidence="9">
    <location>
        <begin position="242"/>
        <end position="256"/>
    </location>
</feature>
<dbReference type="PANTHER" id="PTHR12473:SF8">
    <property type="entry name" value="UBIQUITIN CARBOXYL-TERMINAL HYDROLASE MINDY-4-RELATED"/>
    <property type="match status" value="1"/>
</dbReference>
<evidence type="ECO:0000313" key="12">
    <source>
        <dbReference type="Proteomes" id="UP001164746"/>
    </source>
</evidence>
<comment type="similarity">
    <text evidence="2 8">Belongs to the MINDY deubiquitinase family. FAM188 subfamily.</text>
</comment>
<sequence length="611" mass="68036">MKEKGFKMSKDFVESISASLVREYLNRKGLKTTLQVLDEELPRSDDSISNRQQLEQVDPLKAMLEVITQYLVQNKSSLRNGEVTDEGRGSVSSATRQASNQRTGLRSAQSSKTQYPTREDTDLRFDGFPVSQQNDDDDLLTPDPKFTYPLQRPKPRSNPAAMAKKPESKMLKKGSNSDMVIEDSTEGETILGDGRAGVLSLEEEEDQLPSRQVQTRQRNSLNNQSAKTTPKPTVINSKPLTGNNSSSKLNSSGLKSYGVESGSGVKEIETLISGDRKKSIQDILDIEKEPRVSTATKRQSSVEKETQHYSVDKSSIAAKGKKSGLGSQISSGSSHKVGDVEMGEIDNIDDDLADLDLAPRVTSAKVNKNQHNSKPIDVKTAVALKTLIFGTPMTSFNDEWRYQSFSFCDMPKLKYGIVQKKLTLYTFVDLNDLIAFMKQAVSQFELDGQGGVMASLYSAILSRRVEGVKEDMDEMVNLYLSGRAVSNVFNDVIELDSGDGNITILKGLVSRCDVGLLSLFEHYKSCQVGTYLKTPRYPIWVVCSESHFSVFELYYYDGLARQQEEIKLTVDTNNRFFTPPSEEELVPPIDHCIRTKWEGAEVDWNGTEPLL</sequence>
<feature type="compositionally biased region" description="Polar residues" evidence="9">
    <location>
        <begin position="90"/>
        <end position="116"/>
    </location>
</feature>
<dbReference type="SMART" id="SM01174">
    <property type="entry name" value="DUF4205"/>
    <property type="match status" value="1"/>
</dbReference>